<protein>
    <submittedName>
        <fullName evidence="2">Uncharacterized protein</fullName>
    </submittedName>
</protein>
<reference evidence="2 3" key="1">
    <citation type="submission" date="2013-03" db="EMBL/GenBank/DDBJ databases">
        <title>The Genome Sequence of Phialophora europaea CBS 101466.</title>
        <authorList>
            <consortium name="The Broad Institute Genomics Platform"/>
            <person name="Cuomo C."/>
            <person name="de Hoog S."/>
            <person name="Gorbushina A."/>
            <person name="Walker B."/>
            <person name="Young S.K."/>
            <person name="Zeng Q."/>
            <person name="Gargeya S."/>
            <person name="Fitzgerald M."/>
            <person name="Haas B."/>
            <person name="Abouelleil A."/>
            <person name="Allen A.W."/>
            <person name="Alvarado L."/>
            <person name="Arachchi H.M."/>
            <person name="Berlin A.M."/>
            <person name="Chapman S.B."/>
            <person name="Gainer-Dewar J."/>
            <person name="Goldberg J."/>
            <person name="Griggs A."/>
            <person name="Gujja S."/>
            <person name="Hansen M."/>
            <person name="Howarth C."/>
            <person name="Imamovic A."/>
            <person name="Ireland A."/>
            <person name="Larimer J."/>
            <person name="McCowan C."/>
            <person name="Murphy C."/>
            <person name="Pearson M."/>
            <person name="Poon T.W."/>
            <person name="Priest M."/>
            <person name="Roberts A."/>
            <person name="Saif S."/>
            <person name="Shea T."/>
            <person name="Sisk P."/>
            <person name="Sykes S."/>
            <person name="Wortman J."/>
            <person name="Nusbaum C."/>
            <person name="Birren B."/>
        </authorList>
    </citation>
    <scope>NUCLEOTIDE SEQUENCE [LARGE SCALE GENOMIC DNA]</scope>
    <source>
        <strain evidence="2 3">CBS 101466</strain>
    </source>
</reference>
<dbReference type="Pfam" id="PF05234">
    <property type="entry name" value="UAF_Rrn10"/>
    <property type="match status" value="1"/>
</dbReference>
<dbReference type="PANTHER" id="PTHR28054:SF1">
    <property type="entry name" value="RNA POLYMERASE I-SPECIFIC TRANSCRIPTION INITIATION FACTOR RRN10"/>
    <property type="match status" value="1"/>
</dbReference>
<accession>W2RRP7</accession>
<evidence type="ECO:0000256" key="1">
    <source>
        <dbReference type="SAM" id="MobiDB-lite"/>
    </source>
</evidence>
<dbReference type="InParanoid" id="W2RRP7"/>
<dbReference type="Proteomes" id="UP000030752">
    <property type="component" value="Unassembled WGS sequence"/>
</dbReference>
<keyword evidence="3" id="KW-1185">Reference proteome</keyword>
<dbReference type="AlphaFoldDB" id="W2RRP7"/>
<dbReference type="InterPro" id="IPR022793">
    <property type="entry name" value="Rrn10"/>
</dbReference>
<dbReference type="GeneID" id="19973767"/>
<dbReference type="PANTHER" id="PTHR28054">
    <property type="entry name" value="RNA POLYMERASE I-SPECIFIC TRANSCRIPTION INITIATION FACTOR RRN10"/>
    <property type="match status" value="1"/>
</dbReference>
<organism evidence="2 3">
    <name type="scientific">Cyphellophora europaea (strain CBS 101466)</name>
    <name type="common">Phialophora europaea</name>
    <dbReference type="NCBI Taxonomy" id="1220924"/>
    <lineage>
        <taxon>Eukaryota</taxon>
        <taxon>Fungi</taxon>
        <taxon>Dikarya</taxon>
        <taxon>Ascomycota</taxon>
        <taxon>Pezizomycotina</taxon>
        <taxon>Eurotiomycetes</taxon>
        <taxon>Chaetothyriomycetidae</taxon>
        <taxon>Chaetothyriales</taxon>
        <taxon>Cyphellophoraceae</taxon>
        <taxon>Cyphellophora</taxon>
    </lineage>
</organism>
<dbReference type="VEuPathDB" id="FungiDB:HMPREF1541_06428"/>
<feature type="region of interest" description="Disordered" evidence="1">
    <location>
        <begin position="154"/>
        <end position="193"/>
    </location>
</feature>
<evidence type="ECO:0000313" key="2">
    <source>
        <dbReference type="EMBL" id="ETN38393.1"/>
    </source>
</evidence>
<evidence type="ECO:0000313" key="3">
    <source>
        <dbReference type="Proteomes" id="UP000030752"/>
    </source>
</evidence>
<gene>
    <name evidence="2" type="ORF">HMPREF1541_06428</name>
</gene>
<dbReference type="eggNOG" id="ENOG502S1BQ">
    <property type="taxonomic scope" value="Eukaryota"/>
</dbReference>
<name>W2RRP7_CYPE1</name>
<dbReference type="GO" id="GO:0006360">
    <property type="term" value="P:transcription by RNA polymerase I"/>
    <property type="evidence" value="ECO:0007669"/>
    <property type="project" value="InterPro"/>
</dbReference>
<dbReference type="RefSeq" id="XP_008718982.1">
    <property type="nucleotide sequence ID" value="XM_008720760.1"/>
</dbReference>
<sequence length="193" mass="21430">MSKREKGDGERLQRNRRRRAATVYDAVAGRVGLNGFLDPEQRASSSATPLAPEELLSKTARGSWLRADQYNAEELRGDLEQDLPDSDLLKSIHAYASDFYDRAITDRGQHDFTSLDGTALIAIGFLLEEATRQTLGDNGDMVLVETRRLEPDPFEASISRHQVFGKVKPPPTPQGSESSETDSEGIPTKKRRT</sequence>
<dbReference type="STRING" id="1220924.W2RRP7"/>
<dbReference type="EMBL" id="KB822722">
    <property type="protein sequence ID" value="ETN38393.1"/>
    <property type="molecule type" value="Genomic_DNA"/>
</dbReference>
<dbReference type="OrthoDB" id="2565191at2759"/>
<proteinExistence type="predicted"/>
<dbReference type="HOGENOM" id="CLU_066274_1_0_1"/>